<dbReference type="PANTHER" id="PTHR12360">
    <property type="entry name" value="NUCLEAR TRANSCRIPTION FACTOR, X-BOX BINDING 1 NFX1"/>
    <property type="match status" value="1"/>
</dbReference>
<keyword evidence="11" id="KW-1185">Reference proteome</keyword>
<organism evidence="10 11">
    <name type="scientific">Saponaria officinalis</name>
    <name type="common">Common soapwort</name>
    <name type="synonym">Lychnis saponaria</name>
    <dbReference type="NCBI Taxonomy" id="3572"/>
    <lineage>
        <taxon>Eukaryota</taxon>
        <taxon>Viridiplantae</taxon>
        <taxon>Streptophyta</taxon>
        <taxon>Embryophyta</taxon>
        <taxon>Tracheophyta</taxon>
        <taxon>Spermatophyta</taxon>
        <taxon>Magnoliopsida</taxon>
        <taxon>eudicotyledons</taxon>
        <taxon>Gunneridae</taxon>
        <taxon>Pentapetalae</taxon>
        <taxon>Caryophyllales</taxon>
        <taxon>Caryophyllaceae</taxon>
        <taxon>Caryophylleae</taxon>
        <taxon>Saponaria</taxon>
    </lineage>
</organism>
<keyword evidence="2" id="KW-0479">Metal-binding</keyword>
<sequence>MATTMHTQQCFSSDTSDYDSDTTATTTTNHRHVDHSNTIFKAYLEIHGDHSSTSSIHDLSKIQSFLNSSTSGALSCLICLERIKPVDPTWSCIGSCFDVFHLQCIQSWAQQSASRAASRALTRLPISAEVAADASVWNCPKCRFEYPKCEIPKKYCCFCGKLENPFHDPWVLPHSCGEICGRSLRNNCGHNCLLLCHPGPCPSCPKLVKSRCFCGGFEDVRRCGFKEFSCNKKCNRVLDCGIHRCSEICHDGFCPPCREKGVYKCQCGRMKEERECCDRVFRCENPCGRGLECGKHVCERGCHEGECGQCPFQGKRSCPCGKTVYEGMSCDAEVPLCGSTCDKKLSCGRHRCPDRCHRRACEETCRIVITKSCRCGGLKKQVPCHQDLICERKCTRERDCGRHACRRRCCDGDCPQCTEVCGRKLRCRNHKCPSPCHRGPCAPCPLMVTISCACGSTHFEVPCGTEKEQKPPHCRKQCQINPLCRHRTTCKPHKCHYGACPPCKLPCGEEYPCGHACKLRCHGPRPPPNLEFTLKPKKKKHNYPSEPTPGTPCPPCPELVWRSCVGQHFAAEKMMICCDKSQYSCDNLCGNPLACGNHYCTKTCHALQNSSSSSDQRKKGEPCEKCTLSCQKERTPSCSHPCPRQCHPGDCPPCKVLLKRSCHCGAMVHVFECIYYNTLSDKEQLRVRSCGGPCHRKLPNCTHLCPEICHPRDCPSPEKCSKKVTVRCGCYNLKKEWQCRDVQLAYRNSGRDSKEIPKTQFGLGLLPCDSSCKSKAQAIESELQLRKPKASEKKEPETVTHVPKRRKRREQAQETKQASTLQKLISTLKRLFIFVGLLVALVVLAYFGYKGLLLLNDWMNEVEERRERTRYRH</sequence>
<dbReference type="InterPro" id="IPR000967">
    <property type="entry name" value="Znf_NFX1"/>
</dbReference>
<evidence type="ECO:0000256" key="1">
    <source>
        <dbReference type="ARBA" id="ARBA00007269"/>
    </source>
</evidence>
<comment type="caution">
    <text evidence="10">The sequence shown here is derived from an EMBL/GenBank/DDBJ whole genome shotgun (WGS) entry which is preliminary data.</text>
</comment>
<dbReference type="GO" id="GO:0008270">
    <property type="term" value="F:zinc ion binding"/>
    <property type="evidence" value="ECO:0007669"/>
    <property type="project" value="UniProtKB-KW"/>
</dbReference>
<feature type="region of interest" description="Disordered" evidence="7">
    <location>
        <begin position="783"/>
        <end position="816"/>
    </location>
</feature>
<dbReference type="PANTHER" id="PTHR12360:SF1">
    <property type="entry name" value="NF-X1-TYPE ZINC FINGER PROTEIN NFXL1"/>
    <property type="match status" value="1"/>
</dbReference>
<evidence type="ECO:0000313" key="11">
    <source>
        <dbReference type="Proteomes" id="UP001443914"/>
    </source>
</evidence>
<keyword evidence="3" id="KW-0677">Repeat</keyword>
<keyword evidence="8" id="KW-0472">Membrane</keyword>
<dbReference type="PROSITE" id="PS50089">
    <property type="entry name" value="ZF_RING_2"/>
    <property type="match status" value="1"/>
</dbReference>
<feature type="transmembrane region" description="Helical" evidence="8">
    <location>
        <begin position="831"/>
        <end position="849"/>
    </location>
</feature>
<reference evidence="10" key="1">
    <citation type="submission" date="2024-03" db="EMBL/GenBank/DDBJ databases">
        <title>WGS assembly of Saponaria officinalis var. Norfolk2.</title>
        <authorList>
            <person name="Jenkins J."/>
            <person name="Shu S."/>
            <person name="Grimwood J."/>
            <person name="Barry K."/>
            <person name="Goodstein D."/>
            <person name="Schmutz J."/>
            <person name="Leebens-Mack J."/>
            <person name="Osbourn A."/>
        </authorList>
    </citation>
    <scope>NUCLEOTIDE SEQUENCE [LARGE SCALE GENOMIC DNA]</scope>
    <source>
        <strain evidence="10">JIC</strain>
    </source>
</reference>
<evidence type="ECO:0000256" key="8">
    <source>
        <dbReference type="SAM" id="Phobius"/>
    </source>
</evidence>
<evidence type="ECO:0000256" key="4">
    <source>
        <dbReference type="ARBA" id="ARBA00022771"/>
    </source>
</evidence>
<proteinExistence type="inferred from homology"/>
<feature type="compositionally biased region" description="Basic and acidic residues" evidence="7">
    <location>
        <begin position="783"/>
        <end position="798"/>
    </location>
</feature>
<gene>
    <name evidence="10" type="ORF">RND81_08G211100</name>
</gene>
<dbReference type="CDD" id="cd06008">
    <property type="entry name" value="NF-X1-zinc-finger"/>
    <property type="match status" value="4"/>
</dbReference>
<evidence type="ECO:0000256" key="3">
    <source>
        <dbReference type="ARBA" id="ARBA00022737"/>
    </source>
</evidence>
<keyword evidence="8" id="KW-0812">Transmembrane</keyword>
<dbReference type="GO" id="GO:0005634">
    <property type="term" value="C:nucleus"/>
    <property type="evidence" value="ECO:0007669"/>
    <property type="project" value="InterPro"/>
</dbReference>
<dbReference type="InterPro" id="IPR034078">
    <property type="entry name" value="NFX1_fam"/>
</dbReference>
<feature type="compositionally biased region" description="Polar residues" evidence="7">
    <location>
        <begin position="1"/>
        <end position="11"/>
    </location>
</feature>
<feature type="domain" description="RING-type" evidence="9">
    <location>
        <begin position="76"/>
        <end position="143"/>
    </location>
</feature>
<keyword evidence="4 6" id="KW-0863">Zinc-finger</keyword>
<name>A0AAW1J9G0_SAPOF</name>
<accession>A0AAW1J9G0</accession>
<comment type="similarity">
    <text evidence="1">Belongs to the NFX1 family.</text>
</comment>
<evidence type="ECO:0000259" key="9">
    <source>
        <dbReference type="PROSITE" id="PS50089"/>
    </source>
</evidence>
<evidence type="ECO:0000313" key="10">
    <source>
        <dbReference type="EMBL" id="KAK9700013.1"/>
    </source>
</evidence>
<keyword evidence="8" id="KW-1133">Transmembrane helix</keyword>
<evidence type="ECO:0000256" key="5">
    <source>
        <dbReference type="ARBA" id="ARBA00022833"/>
    </source>
</evidence>
<evidence type="ECO:0000256" key="7">
    <source>
        <dbReference type="SAM" id="MobiDB-lite"/>
    </source>
</evidence>
<dbReference type="Pfam" id="PF01422">
    <property type="entry name" value="zf-NF-X1"/>
    <property type="match status" value="10"/>
</dbReference>
<dbReference type="SUPFAM" id="SSF57850">
    <property type="entry name" value="RING/U-box"/>
    <property type="match status" value="1"/>
</dbReference>
<dbReference type="InterPro" id="IPR001841">
    <property type="entry name" value="Znf_RING"/>
</dbReference>
<protein>
    <recommendedName>
        <fullName evidence="9">RING-type domain-containing protein</fullName>
    </recommendedName>
</protein>
<feature type="region of interest" description="Disordered" evidence="7">
    <location>
        <begin position="1"/>
        <end position="28"/>
    </location>
</feature>
<dbReference type="EMBL" id="JBDFQZ010000008">
    <property type="protein sequence ID" value="KAK9700013.1"/>
    <property type="molecule type" value="Genomic_DNA"/>
</dbReference>
<dbReference type="GO" id="GO:0000981">
    <property type="term" value="F:DNA-binding transcription factor activity, RNA polymerase II-specific"/>
    <property type="evidence" value="ECO:0007669"/>
    <property type="project" value="TreeGrafter"/>
</dbReference>
<evidence type="ECO:0000256" key="2">
    <source>
        <dbReference type="ARBA" id="ARBA00022723"/>
    </source>
</evidence>
<dbReference type="Proteomes" id="UP001443914">
    <property type="component" value="Unassembled WGS sequence"/>
</dbReference>
<dbReference type="GO" id="GO:0000977">
    <property type="term" value="F:RNA polymerase II transcription regulatory region sequence-specific DNA binding"/>
    <property type="evidence" value="ECO:0007669"/>
    <property type="project" value="TreeGrafter"/>
</dbReference>
<dbReference type="SMART" id="SM00438">
    <property type="entry name" value="ZnF_NFX"/>
    <property type="match status" value="11"/>
</dbReference>
<dbReference type="AlphaFoldDB" id="A0AAW1J9G0"/>
<evidence type="ECO:0000256" key="6">
    <source>
        <dbReference type="PROSITE-ProRule" id="PRU00175"/>
    </source>
</evidence>
<keyword evidence="5" id="KW-0862">Zinc</keyword>